<dbReference type="PROSITE" id="PS50089">
    <property type="entry name" value="ZF_RING_2"/>
    <property type="match status" value="1"/>
</dbReference>
<evidence type="ECO:0000256" key="8">
    <source>
        <dbReference type="SAM" id="MobiDB-lite"/>
    </source>
</evidence>
<feature type="domain" description="CCHC-type" evidence="10">
    <location>
        <begin position="200"/>
        <end position="214"/>
    </location>
</feature>
<comment type="subcellular location">
    <subcellularLocation>
        <location evidence="1">Nucleus</location>
    </subcellularLocation>
</comment>
<proteinExistence type="predicted"/>
<evidence type="ECO:0000256" key="7">
    <source>
        <dbReference type="PROSITE-ProRule" id="PRU00047"/>
    </source>
</evidence>
<dbReference type="SMART" id="SM00343">
    <property type="entry name" value="ZnF_C2HC"/>
    <property type="match status" value="2"/>
</dbReference>
<feature type="compositionally biased region" description="Basic and acidic residues" evidence="8">
    <location>
        <begin position="1083"/>
        <end position="1103"/>
    </location>
</feature>
<dbReference type="InterPro" id="IPR033489">
    <property type="entry name" value="RBBP6"/>
</dbReference>
<dbReference type="PROSITE" id="PS51698">
    <property type="entry name" value="U_BOX"/>
    <property type="match status" value="1"/>
</dbReference>
<dbReference type="Pfam" id="PF13923">
    <property type="entry name" value="zf-C3HC4_2"/>
    <property type="match status" value="1"/>
</dbReference>
<feature type="region of interest" description="Disordered" evidence="8">
    <location>
        <begin position="783"/>
        <end position="849"/>
    </location>
</feature>
<evidence type="ECO:0000256" key="6">
    <source>
        <dbReference type="ARBA" id="ARBA00023242"/>
    </source>
</evidence>
<evidence type="ECO:0000256" key="1">
    <source>
        <dbReference type="ARBA" id="ARBA00004123"/>
    </source>
</evidence>
<dbReference type="InterPro" id="IPR014891">
    <property type="entry name" value="DWNN_domain"/>
</dbReference>
<dbReference type="InterPro" id="IPR001841">
    <property type="entry name" value="Znf_RING"/>
</dbReference>
<feature type="compositionally biased region" description="Basic and acidic residues" evidence="8">
    <location>
        <begin position="987"/>
        <end position="1003"/>
    </location>
</feature>
<dbReference type="Proteomes" id="UP000077202">
    <property type="component" value="Unassembled WGS sequence"/>
</dbReference>
<keyword evidence="3" id="KW-0479">Metal-binding</keyword>
<keyword evidence="5" id="KW-0862">Zinc</keyword>
<dbReference type="GO" id="GO:0006511">
    <property type="term" value="P:ubiquitin-dependent protein catabolic process"/>
    <property type="evidence" value="ECO:0007669"/>
    <property type="project" value="TreeGrafter"/>
</dbReference>
<dbReference type="Pfam" id="PF00098">
    <property type="entry name" value="zf-CCHC"/>
    <property type="match status" value="1"/>
</dbReference>
<dbReference type="Pfam" id="PF08783">
    <property type="entry name" value="DWNN"/>
    <property type="match status" value="1"/>
</dbReference>
<evidence type="ECO:0000313" key="13">
    <source>
        <dbReference type="EMBL" id="OAE26543.1"/>
    </source>
</evidence>
<sequence length="1162" mass="128913">MALHFKFRSAVEYDSVNIEGHFISVASLKDKIIEAKNLGKGTDFDLLITNAQTGEEYSDDAFLVPKNTSVIIKRVPATRAKPVLRVDDQPRSQSADQSGSEVMKGVDASSHPSVFQDLTGDSMDDFGVDLYAIPEPIPSKIDKDENSRITALVNKSAAEWQRQTQEAYAGGRGFGRLAYGRGISRGRGYGRAVPPQGYVCHRCGQPGHFIQHCPTNGDPTYDIRRVKLPVGIPKTRLKADQEGSYILPDGSVAVMQPDESVFAKEADALLSIRPTFAEPPPELRCPLCQAIFKDAVMIPCCHYSFCDKCIRQELIEKGKCPQCGSTRFKNDDLLPNIALRQAIDRFLETQGPATSAEEPLKPNQVSGMTVKDGPFVVLVLFMQRIVPHISMCSLRIVVNEALLEFYLRYSNNIIRHIVCCFLTEPVRSPDLDSALEVKVPSPTVSRLQIELRKPTVSLTPPANDAVAQETAGAVDSASGNDVAVPDDADKSSPANTDVVIPAAEAKPASPVVASVEPQPQCSEAVAVHTSKADESLAGVDTAIVKDVSGYVKKGGKHPIIDDGGGMVVKTSEPPSNKEAEVVAVESEFSKGVFYASRVGKDAHVGVPAGLKSTTICKKKKKRTRLIPGDGAADYMGVGKGKRMQADRFCYICGSPEHLARDCLENPDAAHPVHPGMFGPGPGVMPPYPDMFWHGPPIPQHGRPFPMGYGEGMYGPGPGPMSFDAPMMPGGPYNVPPYMRAMYPSGPMRGGFMGGGMPPSMGAMDRPLSREEFIELQERERRRRIMQDQMQRERSPDRSFSRDGMHPQTPESDRRRYEHGERRGSAEEQHPLTRKRDLDRDSVRDLSDDTDFYKNKSEKYERKPISLVESNMYRRHASVSDDEPSFDELKSRRAVDRRQREGKAVLVGTKRESRYYRDNDIERLSSDPEQDALQQAHPVRRHEKELDVYSVKCSSKGQSKRGDDGKSMHVSASGGDSHSSRHKSKRNALVDDKYDVECSQEKSFARSAKHARCRSRSPEHDGRFHLRENSGSEVDGGDDVRDAEKRRRRKHRSHSKVKAELESAVVSISEDESKKKKKKHRKHRDEGNVVKSREGRGDGDVDRPSKHRKHRSKSDSHGVASSPRDLEDTRWQLDSGYEGALTGHARRSKHNKTQRPFHVKLKH</sequence>
<name>A0A176W1Q9_MARPO</name>
<evidence type="ECO:0000256" key="5">
    <source>
        <dbReference type="ARBA" id="ARBA00022833"/>
    </source>
</evidence>
<feature type="domain" description="DWNN" evidence="11">
    <location>
        <begin position="3"/>
        <end position="76"/>
    </location>
</feature>
<keyword evidence="14" id="KW-1185">Reference proteome</keyword>
<feature type="compositionally biased region" description="Basic residues" evidence="8">
    <location>
        <begin position="1045"/>
        <end position="1055"/>
    </location>
</feature>
<evidence type="ECO:0000256" key="2">
    <source>
        <dbReference type="ARBA" id="ARBA00004906"/>
    </source>
</evidence>
<evidence type="ECO:0000256" key="3">
    <source>
        <dbReference type="ARBA" id="ARBA00022723"/>
    </source>
</evidence>
<dbReference type="Pfam" id="PF13696">
    <property type="entry name" value="zf-CCHC_2"/>
    <property type="match status" value="1"/>
</dbReference>
<feature type="domain" description="CCHC-type" evidence="10">
    <location>
        <begin position="649"/>
        <end position="662"/>
    </location>
</feature>
<dbReference type="EMBL" id="LVLJ01002165">
    <property type="protein sequence ID" value="OAE26543.1"/>
    <property type="molecule type" value="Genomic_DNA"/>
</dbReference>
<dbReference type="SUPFAM" id="SSF57756">
    <property type="entry name" value="Retrovirus zinc finger-like domains"/>
    <property type="match status" value="1"/>
</dbReference>
<comment type="caution">
    <text evidence="13">The sequence shown here is derived from an EMBL/GenBank/DDBJ whole genome shotgun (WGS) entry which is preliminary data.</text>
</comment>
<dbReference type="SMART" id="SM01180">
    <property type="entry name" value="DWNN"/>
    <property type="match status" value="1"/>
</dbReference>
<feature type="compositionally biased region" description="Polar residues" evidence="8">
    <location>
        <begin position="91"/>
        <end position="100"/>
    </location>
</feature>
<reference evidence="13" key="1">
    <citation type="submission" date="2016-03" db="EMBL/GenBank/DDBJ databases">
        <title>Mechanisms controlling the formation of the plant cell surface in tip-growing cells are functionally conserved among land plants.</title>
        <authorList>
            <person name="Honkanen S."/>
            <person name="Jones V.A."/>
            <person name="Morieri G."/>
            <person name="Champion C."/>
            <person name="Hetherington A.J."/>
            <person name="Kelly S."/>
            <person name="Saint-Marcoux D."/>
            <person name="Proust H."/>
            <person name="Prescott H."/>
            <person name="Dolan L."/>
        </authorList>
    </citation>
    <scope>NUCLEOTIDE SEQUENCE [LARGE SCALE GENOMIC DNA]</scope>
    <source>
        <tissue evidence="13">Whole gametophyte</tissue>
    </source>
</reference>
<dbReference type="InterPro" id="IPR013083">
    <property type="entry name" value="Znf_RING/FYVE/PHD"/>
</dbReference>
<dbReference type="GO" id="GO:0016567">
    <property type="term" value="P:protein ubiquitination"/>
    <property type="evidence" value="ECO:0007669"/>
    <property type="project" value="UniProtKB-UniPathway"/>
</dbReference>
<evidence type="ECO:0000256" key="4">
    <source>
        <dbReference type="ARBA" id="ARBA00022771"/>
    </source>
</evidence>
<feature type="domain" description="RING-type" evidence="9">
    <location>
        <begin position="285"/>
        <end position="323"/>
    </location>
</feature>
<dbReference type="PROSITE" id="PS50158">
    <property type="entry name" value="ZF_CCHC"/>
    <property type="match status" value="2"/>
</dbReference>
<dbReference type="GO" id="GO:0005634">
    <property type="term" value="C:nucleus"/>
    <property type="evidence" value="ECO:0007669"/>
    <property type="project" value="UniProtKB-SubCell"/>
</dbReference>
<feature type="region of interest" description="Disordered" evidence="8">
    <location>
        <begin position="458"/>
        <end position="494"/>
    </location>
</feature>
<dbReference type="SUPFAM" id="SSF57850">
    <property type="entry name" value="RING/U-box"/>
    <property type="match status" value="1"/>
</dbReference>
<feature type="region of interest" description="Disordered" evidence="8">
    <location>
        <begin position="873"/>
        <end position="1162"/>
    </location>
</feature>
<dbReference type="PROSITE" id="PS51282">
    <property type="entry name" value="DWNN"/>
    <property type="match status" value="1"/>
</dbReference>
<dbReference type="Gene3D" id="3.10.20.90">
    <property type="entry name" value="Phosphatidylinositol 3-kinase Catalytic Subunit, Chain A, domain 1"/>
    <property type="match status" value="1"/>
</dbReference>
<dbReference type="GO" id="GO:0061630">
    <property type="term" value="F:ubiquitin protein ligase activity"/>
    <property type="evidence" value="ECO:0007669"/>
    <property type="project" value="InterPro"/>
</dbReference>
<dbReference type="PANTHER" id="PTHR15439">
    <property type="entry name" value="RETINOBLASTOMA-BINDING PROTEIN 6"/>
    <property type="match status" value="1"/>
</dbReference>
<dbReference type="GO" id="GO:0008270">
    <property type="term" value="F:zinc ion binding"/>
    <property type="evidence" value="ECO:0007669"/>
    <property type="project" value="UniProtKB-KW"/>
</dbReference>
<dbReference type="Gene3D" id="4.10.60.10">
    <property type="entry name" value="Zinc finger, CCHC-type"/>
    <property type="match status" value="1"/>
</dbReference>
<keyword evidence="6" id="KW-0539">Nucleus</keyword>
<dbReference type="UniPathway" id="UPA00143"/>
<accession>A0A176W1Q9</accession>
<dbReference type="CDD" id="cd16620">
    <property type="entry name" value="vRING-HC-C4C4_RBBP6"/>
    <property type="match status" value="1"/>
</dbReference>
<dbReference type="Gene3D" id="3.30.40.10">
    <property type="entry name" value="Zinc/RING finger domain, C3HC4 (zinc finger)"/>
    <property type="match status" value="1"/>
</dbReference>
<dbReference type="SMART" id="SM00184">
    <property type="entry name" value="RING"/>
    <property type="match status" value="1"/>
</dbReference>
<dbReference type="GO" id="GO:0006397">
    <property type="term" value="P:mRNA processing"/>
    <property type="evidence" value="ECO:0007669"/>
    <property type="project" value="InterPro"/>
</dbReference>
<evidence type="ECO:0000259" key="10">
    <source>
        <dbReference type="PROSITE" id="PS50158"/>
    </source>
</evidence>
<dbReference type="InterPro" id="IPR025829">
    <property type="entry name" value="Zn_knuckle_CX2CX3GHX4C"/>
</dbReference>
<feature type="region of interest" description="Disordered" evidence="8">
    <location>
        <begin position="86"/>
        <end position="114"/>
    </location>
</feature>
<dbReference type="InterPro" id="IPR036875">
    <property type="entry name" value="Znf_CCHC_sf"/>
</dbReference>
<keyword evidence="4 7" id="KW-0863">Zinc-finger</keyword>
<feature type="compositionally biased region" description="Basic residues" evidence="8">
    <location>
        <begin position="1143"/>
        <end position="1162"/>
    </location>
</feature>
<evidence type="ECO:0000259" key="11">
    <source>
        <dbReference type="PROSITE" id="PS51282"/>
    </source>
</evidence>
<evidence type="ECO:0000313" key="14">
    <source>
        <dbReference type="Proteomes" id="UP000077202"/>
    </source>
</evidence>
<dbReference type="PANTHER" id="PTHR15439:SF27">
    <property type="match status" value="1"/>
</dbReference>
<dbReference type="AlphaFoldDB" id="A0A176W1Q9"/>
<feature type="domain" description="U-box" evidence="12">
    <location>
        <begin position="278"/>
        <end position="353"/>
    </location>
</feature>
<evidence type="ECO:0000259" key="9">
    <source>
        <dbReference type="PROSITE" id="PS50089"/>
    </source>
</evidence>
<evidence type="ECO:0000259" key="12">
    <source>
        <dbReference type="PROSITE" id="PS51698"/>
    </source>
</evidence>
<feature type="compositionally biased region" description="Basic and acidic residues" evidence="8">
    <location>
        <begin position="886"/>
        <end position="925"/>
    </location>
</feature>
<dbReference type="GO" id="GO:0003676">
    <property type="term" value="F:nucleic acid binding"/>
    <property type="evidence" value="ECO:0007669"/>
    <property type="project" value="InterPro"/>
</dbReference>
<organism evidence="13 14">
    <name type="scientific">Marchantia polymorpha subsp. ruderalis</name>
    <dbReference type="NCBI Taxonomy" id="1480154"/>
    <lineage>
        <taxon>Eukaryota</taxon>
        <taxon>Viridiplantae</taxon>
        <taxon>Streptophyta</taxon>
        <taxon>Embryophyta</taxon>
        <taxon>Marchantiophyta</taxon>
        <taxon>Marchantiopsida</taxon>
        <taxon>Marchantiidae</taxon>
        <taxon>Marchantiales</taxon>
        <taxon>Marchantiaceae</taxon>
        <taxon>Marchantia</taxon>
    </lineage>
</organism>
<dbReference type="InterPro" id="IPR003613">
    <property type="entry name" value="Ubox_domain"/>
</dbReference>
<comment type="pathway">
    <text evidence="2">Protein modification; protein ubiquitination.</text>
</comment>
<gene>
    <name evidence="13" type="ORF">AXG93_3817s1050</name>
</gene>
<dbReference type="InterPro" id="IPR001878">
    <property type="entry name" value="Znf_CCHC"/>
</dbReference>
<protein>
    <submittedName>
        <fullName evidence="13">Uncharacterized protein</fullName>
    </submittedName>
</protein>
<feature type="compositionally biased region" description="Basic and acidic residues" evidence="8">
    <location>
        <begin position="789"/>
        <end position="849"/>
    </location>
</feature>
<feature type="compositionally biased region" description="Basic and acidic residues" evidence="8">
    <location>
        <begin position="1015"/>
        <end position="1029"/>
    </location>
</feature>